<feature type="compositionally biased region" description="Low complexity" evidence="1">
    <location>
        <begin position="59"/>
        <end position="70"/>
    </location>
</feature>
<dbReference type="Proteomes" id="UP000815325">
    <property type="component" value="Unassembled WGS sequence"/>
</dbReference>
<proteinExistence type="predicted"/>
<protein>
    <submittedName>
        <fullName evidence="2">Uncharacterized protein</fullName>
    </submittedName>
</protein>
<reference evidence="2" key="1">
    <citation type="submission" date="2017-08" db="EMBL/GenBank/DDBJ databases">
        <authorList>
            <person name="Polle J.E."/>
            <person name="Barry K."/>
            <person name="Cushman J."/>
            <person name="Schmutz J."/>
            <person name="Tran D."/>
            <person name="Hathwaick L.T."/>
            <person name="Yim W.C."/>
            <person name="Jenkins J."/>
            <person name="Mckie-Krisberg Z.M."/>
            <person name="Prochnik S."/>
            <person name="Lindquist E."/>
            <person name="Dockter R.B."/>
            <person name="Adam C."/>
            <person name="Molina H."/>
            <person name="Bunkerborg J."/>
            <person name="Jin E."/>
            <person name="Buchheim M."/>
            <person name="Magnuson J."/>
        </authorList>
    </citation>
    <scope>NUCLEOTIDE SEQUENCE</scope>
    <source>
        <strain evidence="2">CCAP 19/18</strain>
    </source>
</reference>
<evidence type="ECO:0000313" key="3">
    <source>
        <dbReference type="Proteomes" id="UP000815325"/>
    </source>
</evidence>
<feature type="compositionally biased region" description="Basic and acidic residues" evidence="1">
    <location>
        <begin position="101"/>
        <end position="111"/>
    </location>
</feature>
<comment type="caution">
    <text evidence="2">The sequence shown here is derived from an EMBL/GenBank/DDBJ whole genome shotgun (WGS) entry which is preliminary data.</text>
</comment>
<keyword evidence="3" id="KW-1185">Reference proteome</keyword>
<evidence type="ECO:0000256" key="1">
    <source>
        <dbReference type="SAM" id="MobiDB-lite"/>
    </source>
</evidence>
<feature type="non-terminal residue" evidence="2">
    <location>
        <position position="1"/>
    </location>
</feature>
<dbReference type="EMBL" id="MU069443">
    <property type="protein sequence ID" value="KAF5843421.1"/>
    <property type="molecule type" value="Genomic_DNA"/>
</dbReference>
<feature type="region of interest" description="Disordered" evidence="1">
    <location>
        <begin position="1"/>
        <end position="122"/>
    </location>
</feature>
<organism evidence="2 3">
    <name type="scientific">Dunaliella salina</name>
    <name type="common">Green alga</name>
    <name type="synonym">Protococcus salinus</name>
    <dbReference type="NCBI Taxonomy" id="3046"/>
    <lineage>
        <taxon>Eukaryota</taxon>
        <taxon>Viridiplantae</taxon>
        <taxon>Chlorophyta</taxon>
        <taxon>core chlorophytes</taxon>
        <taxon>Chlorophyceae</taxon>
        <taxon>CS clade</taxon>
        <taxon>Chlamydomonadales</taxon>
        <taxon>Dunaliellaceae</taxon>
        <taxon>Dunaliella</taxon>
    </lineage>
</organism>
<sequence length="317" mass="33269">SAGCNNNHSLPRLSLQSAQDGQGASPEDTPLSREAGSPLASSADKNNDKTVAPARTALPSPGSPEGAAPAGAGGGIVHEEEMLSVPEREEEGAEGGAGKDSMGDEGSKEAPAEGEPPKLASTPEGRELLQQVSQGDYTVGAALASLKSGVQGRMKGNLWQQQEEARRAKQEMEADKADAAGFCSCFGPPKPAKKQHGVKVQQQQQPQQLEFVVDEEKVTFVERGGPGMAEKLHPIRGLKFDTPWSKDAVVTLDCVSQEAAINNLDGNYQVRFTTASGDDFARAVLGLQAALQHRRKDCGGGTVGLDCLVGDLPWIGY</sequence>
<feature type="compositionally biased region" description="Polar residues" evidence="1">
    <location>
        <begin position="1"/>
        <end position="22"/>
    </location>
</feature>
<accession>A0ABQ7H992</accession>
<evidence type="ECO:0000313" key="2">
    <source>
        <dbReference type="EMBL" id="KAF5843421.1"/>
    </source>
</evidence>
<name>A0ABQ7H992_DUNSA</name>
<gene>
    <name evidence="2" type="ORF">DUNSADRAFT_16920</name>
</gene>